<reference evidence="3 4" key="1">
    <citation type="submission" date="2019-12" db="EMBL/GenBank/DDBJ databases">
        <title>Genome sequencing and assembly of endphytes of Porphyra tenera.</title>
        <authorList>
            <person name="Park J.M."/>
            <person name="Shin R."/>
            <person name="Jo S.H."/>
        </authorList>
    </citation>
    <scope>NUCLEOTIDE SEQUENCE [LARGE SCALE GENOMIC DNA]</scope>
    <source>
        <strain evidence="3 4">GPM4</strain>
    </source>
</reference>
<dbReference type="PANTHER" id="PTHR16026:SF0">
    <property type="entry name" value="CARTILAGE ACIDIC PROTEIN 1"/>
    <property type="match status" value="1"/>
</dbReference>
<name>A0A857JRK4_9ALTE</name>
<dbReference type="InterPro" id="IPR013517">
    <property type="entry name" value="FG-GAP"/>
</dbReference>
<dbReference type="InterPro" id="IPR028994">
    <property type="entry name" value="Integrin_alpha_N"/>
</dbReference>
<dbReference type="AlphaFoldDB" id="A0A857JRK4"/>
<dbReference type="Gene3D" id="2.130.10.130">
    <property type="entry name" value="Integrin alpha, N-terminal"/>
    <property type="match status" value="2"/>
</dbReference>
<proteinExistence type="predicted"/>
<organism evidence="3 4">
    <name type="scientific">Paraglaciecola mesophila</name>
    <dbReference type="NCBI Taxonomy" id="197222"/>
    <lineage>
        <taxon>Bacteria</taxon>
        <taxon>Pseudomonadati</taxon>
        <taxon>Pseudomonadota</taxon>
        <taxon>Gammaproteobacteria</taxon>
        <taxon>Alteromonadales</taxon>
        <taxon>Alteromonadaceae</taxon>
        <taxon>Paraglaciecola</taxon>
    </lineage>
</organism>
<keyword evidence="1" id="KW-0732">Signal</keyword>
<evidence type="ECO:0000313" key="3">
    <source>
        <dbReference type="EMBL" id="QHJ13800.1"/>
    </source>
</evidence>
<sequence length="645" mass="71385">MNIRKPVSLVALGVAIVVQSACSHQKVARPADTNPVVFKDVSDSVGLVTQANWKYGGPAVADLNNDGHYDFLLSNHNSTPVQLFMGKPDNRFKEVKNVFAKVDLHGISAGDYDADGDNDILLSLGGGNGLKPQPQRLLRNDNGQYTDVTEEAGISKLGARGRSVRWVDLDNDGDLDFMQVNAAKMVNESAPRNIIFENIGNGNFRYVKSPGFEEVEAERVLITDYDNDNVMDVIAFTSYDKTSIWQGNGDFTFTNTTDAVFPQGHDGYPGAITIAQADIDNDGDLDYYFARGKLYYTIANNSISFDKEKQTLDLRDVGSKSHDGLTLYADSDLVLNDFYHFPKAKLLEFMPVFIGANKQQITTPHADHTVTQAQAKGFPTEITETGWYLGYLGDNKWRLEWMLTDDLAWDVRASFTGVSGYEASWQPQNLAVPDVLLRNDNGVLTDISQRIPEKLNSNNWGVTTGDFNNDGNADFFVYRFGELKRRVADVMLLNNGDGHFTSSVAHNATTEVGLKSHGDSGVAFDFDLDGKIDILSGDDDNGKWHLYKNITDNTDNNHLLLKVGYSQNGVDPYGAKVWITTHNRTQYKLIGSSNANHSQSLLNIAHFGLGQDDMISDITVRWRDGTTQTLKNKQANQLLTLGKSL</sequence>
<dbReference type="Proteomes" id="UP000464524">
    <property type="component" value="Chromosome"/>
</dbReference>
<evidence type="ECO:0000256" key="1">
    <source>
        <dbReference type="ARBA" id="ARBA00022729"/>
    </source>
</evidence>
<dbReference type="SUPFAM" id="SSF69318">
    <property type="entry name" value="Integrin alpha N-terminal domain"/>
    <property type="match status" value="2"/>
</dbReference>
<accession>A0A857JRK4</accession>
<dbReference type="RefSeq" id="WP_160181862.1">
    <property type="nucleotide sequence ID" value="NZ_CP047656.1"/>
</dbReference>
<dbReference type="InterPro" id="IPR011519">
    <property type="entry name" value="UnbV_ASPIC"/>
</dbReference>
<dbReference type="KEGG" id="pmes:FX988_04080"/>
<protein>
    <recommendedName>
        <fullName evidence="2">ASPIC/UnbV domain-containing protein</fullName>
    </recommendedName>
</protein>
<feature type="domain" description="ASPIC/UnbV" evidence="2">
    <location>
        <begin position="573"/>
        <end position="640"/>
    </location>
</feature>
<dbReference type="PANTHER" id="PTHR16026">
    <property type="entry name" value="CARTILAGE ACIDIC PROTEIN 1"/>
    <property type="match status" value="1"/>
</dbReference>
<dbReference type="EMBL" id="CP047656">
    <property type="protein sequence ID" value="QHJ13800.1"/>
    <property type="molecule type" value="Genomic_DNA"/>
</dbReference>
<dbReference type="OrthoDB" id="100785at2"/>
<gene>
    <name evidence="3" type="ORF">FX988_04080</name>
</gene>
<evidence type="ECO:0000259" key="2">
    <source>
        <dbReference type="Pfam" id="PF07593"/>
    </source>
</evidence>
<dbReference type="Pfam" id="PF07593">
    <property type="entry name" value="UnbV_ASPIC"/>
    <property type="match status" value="1"/>
</dbReference>
<evidence type="ECO:0000313" key="4">
    <source>
        <dbReference type="Proteomes" id="UP000464524"/>
    </source>
</evidence>
<dbReference type="Pfam" id="PF13517">
    <property type="entry name" value="FG-GAP_3"/>
    <property type="match status" value="3"/>
</dbReference>
<dbReference type="InterPro" id="IPR027039">
    <property type="entry name" value="Crtac1"/>
</dbReference>
<keyword evidence="4" id="KW-1185">Reference proteome</keyword>